<sequence length="331" mass="36581">MISHATVAPLLKEVGTYVRGLHEYALVFSPDNHQAILRAPKSDHPLSSDWKPHDFRSFVRDWDESAYRYAVITTHKLFLLHLDGKLDPTGRLTTWNGLKLFVAVAHTYHQEDTPATSAVLARALRHQQPTTTRTTIAADPTGAFSLAVEARDKCLFRKAVAHICGLPTARYAALVARLTALSSSSSADQPARQVQHAGLHARALTAAAIHALATHRDRFHKMLAAANAALLDFLDRIDEGSGSGSGSGIVVASSCYSSSCYSSFDRARLIDRWFAATLRSLLASYQDNDKRLQPGYGFAYRLLARPRLLRRCYYASSHDKLIQEFGSNYPC</sequence>
<reference evidence="1 2" key="1">
    <citation type="submission" date="2015-03" db="EMBL/GenBank/DDBJ databases">
        <authorList>
            <person name="Morales-Cruz A."/>
            <person name="Amrine K.C."/>
            <person name="Cantu D."/>
        </authorList>
    </citation>
    <scope>NUCLEOTIDE SEQUENCE [LARGE SCALE GENOMIC DNA]</scope>
    <source>
        <strain evidence="1">DS831</strain>
    </source>
</reference>
<evidence type="ECO:0000313" key="2">
    <source>
        <dbReference type="Proteomes" id="UP000034182"/>
    </source>
</evidence>
<accession>A0A0G2E228</accession>
<dbReference type="Proteomes" id="UP000034182">
    <property type="component" value="Unassembled WGS sequence"/>
</dbReference>
<name>A0A0G2E228_9PEZI</name>
<evidence type="ECO:0000313" key="1">
    <source>
        <dbReference type="EMBL" id="KKY17107.1"/>
    </source>
</evidence>
<reference evidence="1 2" key="2">
    <citation type="submission" date="2015-05" db="EMBL/GenBank/DDBJ databases">
        <title>Distinctive expansion of gene families associated with plant cell wall degradation and secondary metabolism in the genomes of grapevine trunk pathogens.</title>
        <authorList>
            <person name="Lawrence D.P."/>
            <person name="Travadon R."/>
            <person name="Rolshausen P.E."/>
            <person name="Baumgartner K."/>
        </authorList>
    </citation>
    <scope>NUCLEOTIDE SEQUENCE [LARGE SCALE GENOMIC DNA]</scope>
    <source>
        <strain evidence="1">DS831</strain>
    </source>
</reference>
<dbReference type="EMBL" id="LAQI01000160">
    <property type="protein sequence ID" value="KKY17107.1"/>
    <property type="molecule type" value="Genomic_DNA"/>
</dbReference>
<dbReference type="AlphaFoldDB" id="A0A0G2E228"/>
<protein>
    <submittedName>
        <fullName evidence="1">Uncharacterized protein</fullName>
    </submittedName>
</protein>
<comment type="caution">
    <text evidence="1">The sequence shown here is derived from an EMBL/GenBank/DDBJ whole genome shotgun (WGS) entry which is preliminary data.</text>
</comment>
<organism evidence="1 2">
    <name type="scientific">Diplodia seriata</name>
    <dbReference type="NCBI Taxonomy" id="420778"/>
    <lineage>
        <taxon>Eukaryota</taxon>
        <taxon>Fungi</taxon>
        <taxon>Dikarya</taxon>
        <taxon>Ascomycota</taxon>
        <taxon>Pezizomycotina</taxon>
        <taxon>Dothideomycetes</taxon>
        <taxon>Dothideomycetes incertae sedis</taxon>
        <taxon>Botryosphaeriales</taxon>
        <taxon>Botryosphaeriaceae</taxon>
        <taxon>Diplodia</taxon>
    </lineage>
</organism>
<proteinExistence type="predicted"/>
<gene>
    <name evidence="1" type="ORF">UCDDS831_g06577</name>
</gene>